<evidence type="ECO:0000313" key="1">
    <source>
        <dbReference type="EMBL" id="MFH7595609.1"/>
    </source>
</evidence>
<evidence type="ECO:0000313" key="2">
    <source>
        <dbReference type="Proteomes" id="UP001610631"/>
    </source>
</evidence>
<gene>
    <name evidence="1" type="ORF">WDV06_10980</name>
</gene>
<keyword evidence="2" id="KW-1185">Reference proteome</keyword>
<comment type="caution">
    <text evidence="1">The sequence shown here is derived from an EMBL/GenBank/DDBJ whole genome shotgun (WGS) entry which is preliminary data.</text>
</comment>
<organism evidence="1 2">
    <name type="scientific">Streptomyces racemochromogenes</name>
    <dbReference type="NCBI Taxonomy" id="67353"/>
    <lineage>
        <taxon>Bacteria</taxon>
        <taxon>Bacillati</taxon>
        <taxon>Actinomycetota</taxon>
        <taxon>Actinomycetes</taxon>
        <taxon>Kitasatosporales</taxon>
        <taxon>Streptomycetaceae</taxon>
        <taxon>Streptomyces</taxon>
    </lineage>
</organism>
<dbReference type="Proteomes" id="UP001610631">
    <property type="component" value="Unassembled WGS sequence"/>
</dbReference>
<sequence length="136" mass="14550">MPTRAAELLADRLGVPADGGAVAELSRVGLIPRTGSYKGHALYDALAREQFTDRAGQEWAHRDGRLLDRCAAARHLGGRDVDWDQVVRLGWIAPSARWLPSVGGLADWRAVAPSPRAAALRSPPVASSAVVGRIPR</sequence>
<accession>A0ABW7PB63</accession>
<dbReference type="EMBL" id="JBBDHD010000020">
    <property type="protein sequence ID" value="MFH7595609.1"/>
    <property type="molecule type" value="Genomic_DNA"/>
</dbReference>
<dbReference type="RefSeq" id="WP_395509465.1">
    <property type="nucleotide sequence ID" value="NZ_JBBDHD010000020.1"/>
</dbReference>
<proteinExistence type="predicted"/>
<reference evidence="1 2" key="1">
    <citation type="submission" date="2024-03" db="EMBL/GenBank/DDBJ databases">
        <title>Whole genome sequencing of Streptomyces racemochromogenes, to identify antimicrobial biosynthetic gene clusters.</title>
        <authorList>
            <person name="Suryawanshi P."/>
            <person name="Krishnaraj P.U."/>
            <person name="Arun Y.P."/>
            <person name="Suryawanshi M.P."/>
            <person name="Rakshit O."/>
        </authorList>
    </citation>
    <scope>NUCLEOTIDE SEQUENCE [LARGE SCALE GENOMIC DNA]</scope>
    <source>
        <strain evidence="1 2">AUDT626</strain>
    </source>
</reference>
<protein>
    <submittedName>
        <fullName evidence="1">Uncharacterized protein</fullName>
    </submittedName>
</protein>
<name>A0ABW7PB63_9ACTN</name>